<dbReference type="InterPro" id="IPR011579">
    <property type="entry name" value="ATPase_dom"/>
</dbReference>
<reference evidence="4 5" key="1">
    <citation type="submission" date="2019-08" db="EMBL/GenBank/DDBJ databases">
        <title>In-depth cultivation of the pig gut microbiome towards novel bacterial diversity and tailored functional studies.</title>
        <authorList>
            <person name="Wylensek D."/>
            <person name="Hitch T.C.A."/>
            <person name="Clavel T."/>
        </authorList>
    </citation>
    <scope>NUCLEOTIDE SEQUENCE [LARGE SCALE GENOMIC DNA]</scope>
    <source>
        <strain evidence="4 5">WCA-693-APC-5D-A</strain>
    </source>
</reference>
<dbReference type="InterPro" id="IPR027417">
    <property type="entry name" value="P-loop_NTPase"/>
</dbReference>
<dbReference type="Pfam" id="PF03008">
    <property type="entry name" value="DUF234"/>
    <property type="match status" value="1"/>
</dbReference>
<evidence type="ECO:0000313" key="5">
    <source>
        <dbReference type="Proteomes" id="UP000433181"/>
    </source>
</evidence>
<feature type="domain" description="HTH arsR-type" evidence="1">
    <location>
        <begin position="248"/>
        <end position="288"/>
    </location>
</feature>
<dbReference type="GO" id="GO:0003676">
    <property type="term" value="F:nucleic acid binding"/>
    <property type="evidence" value="ECO:0007669"/>
    <property type="project" value="InterPro"/>
</dbReference>
<dbReference type="InterPro" id="IPR001845">
    <property type="entry name" value="HTH_ArsR_DNA-bd_dom"/>
</dbReference>
<dbReference type="GO" id="GO:0003700">
    <property type="term" value="F:DNA-binding transcription factor activity"/>
    <property type="evidence" value="ECO:0007669"/>
    <property type="project" value="InterPro"/>
</dbReference>
<dbReference type="InterPro" id="IPR011991">
    <property type="entry name" value="ArsR-like_HTH"/>
</dbReference>
<dbReference type="SUPFAM" id="SSF52540">
    <property type="entry name" value="P-loop containing nucleoside triphosphate hydrolases"/>
    <property type="match status" value="1"/>
</dbReference>
<gene>
    <name evidence="4" type="ORF">FYJ84_12805</name>
</gene>
<dbReference type="GO" id="GO:0005524">
    <property type="term" value="F:ATP binding"/>
    <property type="evidence" value="ECO:0007669"/>
    <property type="project" value="UniProtKB-KW"/>
</dbReference>
<keyword evidence="4" id="KW-0067">ATP-binding</keyword>
<sequence>MFIGRYNELAQLARFYQENKFQCIIIWGRRRVGKTTLINEFIKDKPAIYFMATDTTARDNLISFSESIAGMDGSASANAPVYQSFEQALNAVGEMASNKQLVLVIDEYPYLAKSYKPISSLLQKLIDSRFKRDSKLFIILCGSSMSFMERQVLGYQSPLYGRRTGQLQIMPFNFYECKSYFQHFTDEELAVIYGITGGIPQYMSFFNDELTIKENIIRNFLAPSGYLLEEPENLLQQEMRQPAIYNAIIKAIANGSSKNSEISSKVGLNSSAIANYLEKLLELGIVDKETPVGSKESRKTIYAIKDNLFRFWYRFIPGNIALIQRGKAEAAWNNIEVLLQSYMGKVFEDICCDYLWQHYDELPCTFQEIGRWWGSNPQLKRQEELDIVAANDDSAIVAECKWRKEKTDIDVVETLLMRAKLLSYRQMYYYVFSKSGFTARCVQFAEEHNVILVSYADMV</sequence>
<evidence type="ECO:0000259" key="2">
    <source>
        <dbReference type="Pfam" id="PF01637"/>
    </source>
</evidence>
<dbReference type="SUPFAM" id="SSF46785">
    <property type="entry name" value="Winged helix' DNA-binding domain"/>
    <property type="match status" value="1"/>
</dbReference>
<dbReference type="InterPro" id="IPR036390">
    <property type="entry name" value="WH_DNA-bd_sf"/>
</dbReference>
<dbReference type="PANTHER" id="PTHR34704">
    <property type="entry name" value="ATPASE"/>
    <property type="match status" value="1"/>
</dbReference>
<dbReference type="Gene3D" id="3.40.1350.10">
    <property type="match status" value="1"/>
</dbReference>
<dbReference type="GeneID" id="96779805"/>
<evidence type="ECO:0000313" key="4">
    <source>
        <dbReference type="EMBL" id="MSU09852.1"/>
    </source>
</evidence>
<dbReference type="Gene3D" id="1.10.10.10">
    <property type="entry name" value="Winged helix-like DNA-binding domain superfamily/Winged helix DNA-binding domain"/>
    <property type="match status" value="1"/>
</dbReference>
<comment type="caution">
    <text evidence="4">The sequence shown here is derived from an EMBL/GenBank/DDBJ whole genome shotgun (WGS) entry which is preliminary data.</text>
</comment>
<organism evidence="4 5">
    <name type="scientific">Anaerovibrio slackiae</name>
    <dbReference type="NCBI Taxonomy" id="2652309"/>
    <lineage>
        <taxon>Bacteria</taxon>
        <taxon>Bacillati</taxon>
        <taxon>Bacillota</taxon>
        <taxon>Negativicutes</taxon>
        <taxon>Selenomonadales</taxon>
        <taxon>Selenomonadaceae</taxon>
        <taxon>Anaerovibrio</taxon>
    </lineage>
</organism>
<feature type="domain" description="DUF234" evidence="3">
    <location>
        <begin position="312"/>
        <end position="406"/>
    </location>
</feature>
<accession>A0A6I2ULI4</accession>
<dbReference type="Pfam" id="PF01022">
    <property type="entry name" value="HTH_5"/>
    <property type="match status" value="1"/>
</dbReference>
<dbReference type="CDD" id="cd00090">
    <property type="entry name" value="HTH_ARSR"/>
    <property type="match status" value="1"/>
</dbReference>
<dbReference type="RefSeq" id="WP_154408015.1">
    <property type="nucleotide sequence ID" value="NZ_VUNR01000037.1"/>
</dbReference>
<dbReference type="PANTHER" id="PTHR34704:SF1">
    <property type="entry name" value="ATPASE"/>
    <property type="match status" value="1"/>
</dbReference>
<name>A0A6I2ULI4_9FIRM</name>
<evidence type="ECO:0000259" key="1">
    <source>
        <dbReference type="Pfam" id="PF01022"/>
    </source>
</evidence>
<dbReference type="SUPFAM" id="SSF52980">
    <property type="entry name" value="Restriction endonuclease-like"/>
    <property type="match status" value="1"/>
</dbReference>
<dbReference type="InterPro" id="IPR011335">
    <property type="entry name" value="Restrct_endonuc-II-like"/>
</dbReference>
<evidence type="ECO:0000259" key="3">
    <source>
        <dbReference type="Pfam" id="PF03008"/>
    </source>
</evidence>
<feature type="domain" description="ATPase" evidence="2">
    <location>
        <begin position="2"/>
        <end position="203"/>
    </location>
</feature>
<dbReference type="InterPro" id="IPR011856">
    <property type="entry name" value="tRNA_endonuc-like_dom_sf"/>
</dbReference>
<dbReference type="Pfam" id="PF01637">
    <property type="entry name" value="ATPase_2"/>
    <property type="match status" value="1"/>
</dbReference>
<dbReference type="InterPro" id="IPR004256">
    <property type="entry name" value="DUF234"/>
</dbReference>
<dbReference type="EMBL" id="VUNR01000037">
    <property type="protein sequence ID" value="MSU09852.1"/>
    <property type="molecule type" value="Genomic_DNA"/>
</dbReference>
<keyword evidence="5" id="KW-1185">Reference proteome</keyword>
<proteinExistence type="predicted"/>
<dbReference type="Gene3D" id="3.40.50.300">
    <property type="entry name" value="P-loop containing nucleotide triphosphate hydrolases"/>
    <property type="match status" value="1"/>
</dbReference>
<dbReference type="Proteomes" id="UP000433181">
    <property type="component" value="Unassembled WGS sequence"/>
</dbReference>
<dbReference type="AlphaFoldDB" id="A0A6I2ULI4"/>
<protein>
    <submittedName>
        <fullName evidence="4">ATP-binding protein</fullName>
    </submittedName>
</protein>
<keyword evidence="4" id="KW-0547">Nucleotide-binding</keyword>
<dbReference type="InterPro" id="IPR036388">
    <property type="entry name" value="WH-like_DNA-bd_sf"/>
</dbReference>